<dbReference type="EMBL" id="JABEYC010000247">
    <property type="protein sequence ID" value="KAF4980234.1"/>
    <property type="molecule type" value="Genomic_DNA"/>
</dbReference>
<keyword evidence="11" id="KW-0472">Membrane</keyword>
<dbReference type="PANTHER" id="PTHR20900:SF0">
    <property type="entry name" value="NADH DEHYDROGENASE [UBIQUINONE] 1 BETA SUBCOMPLEX SUBUNIT 7"/>
    <property type="match status" value="1"/>
</dbReference>
<evidence type="ECO:0000256" key="9">
    <source>
        <dbReference type="ARBA" id="ARBA00022982"/>
    </source>
</evidence>
<proteinExistence type="inferred from homology"/>
<reference evidence="13" key="2">
    <citation type="submission" date="2020-05" db="EMBL/GenBank/DDBJ databases">
        <authorList>
            <person name="Kim H.-S."/>
            <person name="Proctor R.H."/>
            <person name="Brown D.W."/>
        </authorList>
    </citation>
    <scope>NUCLEOTIDE SEQUENCE</scope>
    <source>
        <strain evidence="13">NRRL 22465</strain>
    </source>
</reference>
<keyword evidence="9" id="KW-0249">Electron transport</keyword>
<evidence type="ECO:0000313" key="13">
    <source>
        <dbReference type="EMBL" id="KAF4980234.1"/>
    </source>
</evidence>
<keyword evidence="10" id="KW-0496">Mitochondrion</keyword>
<dbReference type="Pfam" id="PF05676">
    <property type="entry name" value="NDUF_B7"/>
    <property type="match status" value="1"/>
</dbReference>
<evidence type="ECO:0000256" key="11">
    <source>
        <dbReference type="ARBA" id="ARBA00023136"/>
    </source>
</evidence>
<evidence type="ECO:0000256" key="3">
    <source>
        <dbReference type="ARBA" id="ARBA00004637"/>
    </source>
</evidence>
<evidence type="ECO:0000313" key="14">
    <source>
        <dbReference type="Proteomes" id="UP000635477"/>
    </source>
</evidence>
<dbReference type="AlphaFoldDB" id="A0A8H4UP09"/>
<comment type="function">
    <text evidence="1">Accessory subunit of the mitochondrial membrane respiratory chain NADH dehydrogenase (Complex I), that is believed not to be involved in catalysis. Complex I functions in the transfer of electrons from NADH to the respiratory chain. The immediate electron acceptor for the enzyme is believed to be ubiquinone.</text>
</comment>
<evidence type="ECO:0000256" key="4">
    <source>
        <dbReference type="ARBA" id="ARBA00008006"/>
    </source>
</evidence>
<dbReference type="Proteomes" id="UP000635477">
    <property type="component" value="Unassembled WGS sequence"/>
</dbReference>
<evidence type="ECO:0000256" key="5">
    <source>
        <dbReference type="ARBA" id="ARBA00018677"/>
    </source>
</evidence>
<keyword evidence="7" id="KW-0679">Respiratory chain</keyword>
<gene>
    <name evidence="13" type="ORF">FZEAL_3713</name>
</gene>
<sequence>MAQDASTEPRQATREEMRDARLPLAYRDSCAHLLIPLNKCRRDTWYAPWKCTYVEFKKRVAKMDELRESKDGARSN</sequence>
<comment type="caution">
    <text evidence="13">The sequence shown here is derived from an EMBL/GenBank/DDBJ whole genome shotgun (WGS) entry which is preliminary data.</text>
</comment>
<evidence type="ECO:0000256" key="10">
    <source>
        <dbReference type="ARBA" id="ARBA00023128"/>
    </source>
</evidence>
<evidence type="ECO:0000256" key="6">
    <source>
        <dbReference type="ARBA" id="ARBA00022448"/>
    </source>
</evidence>
<organism evidence="13 14">
    <name type="scientific">Fusarium zealandicum</name>
    <dbReference type="NCBI Taxonomy" id="1053134"/>
    <lineage>
        <taxon>Eukaryota</taxon>
        <taxon>Fungi</taxon>
        <taxon>Dikarya</taxon>
        <taxon>Ascomycota</taxon>
        <taxon>Pezizomycotina</taxon>
        <taxon>Sordariomycetes</taxon>
        <taxon>Hypocreomycetidae</taxon>
        <taxon>Hypocreales</taxon>
        <taxon>Nectriaceae</taxon>
        <taxon>Fusarium</taxon>
        <taxon>Fusarium staphyleae species complex</taxon>
    </lineage>
</organism>
<evidence type="ECO:0000256" key="1">
    <source>
        <dbReference type="ARBA" id="ARBA00003195"/>
    </source>
</evidence>
<evidence type="ECO:0000256" key="12">
    <source>
        <dbReference type="ARBA" id="ARBA00023157"/>
    </source>
</evidence>
<keyword evidence="8" id="KW-0999">Mitochondrion inner membrane</keyword>
<dbReference type="InterPro" id="IPR008698">
    <property type="entry name" value="NDUB7"/>
</dbReference>
<keyword evidence="14" id="KW-1185">Reference proteome</keyword>
<dbReference type="GO" id="GO:0005758">
    <property type="term" value="C:mitochondrial intermembrane space"/>
    <property type="evidence" value="ECO:0007669"/>
    <property type="project" value="UniProtKB-SubCell"/>
</dbReference>
<comment type="subcellular location">
    <subcellularLocation>
        <location evidence="3">Mitochondrion inner membrane</location>
        <topology evidence="3">Peripheral membrane protein</topology>
    </subcellularLocation>
    <subcellularLocation>
        <location evidence="2">Mitochondrion intermembrane space</location>
    </subcellularLocation>
</comment>
<evidence type="ECO:0000256" key="7">
    <source>
        <dbReference type="ARBA" id="ARBA00022660"/>
    </source>
</evidence>
<comment type="similarity">
    <text evidence="4">Belongs to the complex I NDUFB7 subunit family.</text>
</comment>
<dbReference type="OrthoDB" id="268414at2759"/>
<protein>
    <recommendedName>
        <fullName evidence="5">NADH dehydrogenase [ubiquinone] 1 beta subcomplex subunit 7</fullName>
    </recommendedName>
</protein>
<evidence type="ECO:0000256" key="8">
    <source>
        <dbReference type="ARBA" id="ARBA00022792"/>
    </source>
</evidence>
<keyword evidence="6" id="KW-0813">Transport</keyword>
<accession>A0A8H4UP09</accession>
<dbReference type="GO" id="GO:0005743">
    <property type="term" value="C:mitochondrial inner membrane"/>
    <property type="evidence" value="ECO:0007669"/>
    <property type="project" value="UniProtKB-SubCell"/>
</dbReference>
<evidence type="ECO:0000256" key="2">
    <source>
        <dbReference type="ARBA" id="ARBA00004569"/>
    </source>
</evidence>
<reference evidence="13" key="1">
    <citation type="journal article" date="2020" name="BMC Genomics">
        <title>Correction to: Identification and distribution of gene clusters required for synthesis of sphingolipid metabolism inhibitors in diverse species of the filamentous fungus Fusarium.</title>
        <authorList>
            <person name="Kim H.S."/>
            <person name="Lohmar J.M."/>
            <person name="Busman M."/>
            <person name="Brown D.W."/>
            <person name="Naumann T.A."/>
            <person name="Divon H.H."/>
            <person name="Lysoe E."/>
            <person name="Uhlig S."/>
            <person name="Proctor R.H."/>
        </authorList>
    </citation>
    <scope>NUCLEOTIDE SEQUENCE</scope>
    <source>
        <strain evidence="13">NRRL 22465</strain>
    </source>
</reference>
<dbReference type="PANTHER" id="PTHR20900">
    <property type="entry name" value="NADH:UBIQUINONE OXIDOREDUCTASE B18-LIKE SUBUNIT"/>
    <property type="match status" value="1"/>
</dbReference>
<name>A0A8H4UP09_9HYPO</name>
<keyword evidence="12" id="KW-1015">Disulfide bond</keyword>